<dbReference type="EMBL" id="JBGBPQ010000002">
    <property type="protein sequence ID" value="KAL1528957.1"/>
    <property type="molecule type" value="Genomic_DNA"/>
</dbReference>
<proteinExistence type="predicted"/>
<evidence type="ECO:0008006" key="4">
    <source>
        <dbReference type="Google" id="ProtNLM"/>
    </source>
</evidence>
<sequence length="286" mass="31734">MPLRWISGPTLPFAAPTTSSSFRIRRSDSKQLSSPRKEKRSKSIDTCCLGSSPRALLDGGREQFQLLRAQTTNLSPADISRLTCLDLLASFAVVLCDQAAAYSTCSQADGRLSNRILSELSEEHSPLNFSAGAMTHEGVLRLAATLTAALKLDVKCVVLALILLKRLGHRVLAKLLTPNHWRNTVIAAFLLAAKSWYDENTGLRDAQWCLEEYGLYSSNLHRQEFVFLKLINYHVTMSIAQYTESFHLMLTTRLKPEAQRLIDMSRAAGGLAEDFGEKTLFDSIGI</sequence>
<dbReference type="Gene3D" id="1.10.472.10">
    <property type="entry name" value="Cyclin-like"/>
    <property type="match status" value="1"/>
</dbReference>
<reference evidence="2 3" key="1">
    <citation type="journal article" date="2024" name="Science">
        <title>Giant polyketide synthase enzymes in the biosynthesis of giant marine polyether toxins.</title>
        <authorList>
            <person name="Fallon T.R."/>
            <person name="Shende V.V."/>
            <person name="Wierzbicki I.H."/>
            <person name="Pendleton A.L."/>
            <person name="Watervoot N.F."/>
            <person name="Auber R.P."/>
            <person name="Gonzalez D.J."/>
            <person name="Wisecaver J.H."/>
            <person name="Moore B.S."/>
        </authorList>
    </citation>
    <scope>NUCLEOTIDE SEQUENCE [LARGE SCALE GENOMIC DNA]</scope>
    <source>
        <strain evidence="2 3">12B1</strain>
    </source>
</reference>
<organism evidence="2 3">
    <name type="scientific">Prymnesium parvum</name>
    <name type="common">Toxic golden alga</name>
    <dbReference type="NCBI Taxonomy" id="97485"/>
    <lineage>
        <taxon>Eukaryota</taxon>
        <taxon>Haptista</taxon>
        <taxon>Haptophyta</taxon>
        <taxon>Prymnesiophyceae</taxon>
        <taxon>Prymnesiales</taxon>
        <taxon>Prymnesiaceae</taxon>
        <taxon>Prymnesium</taxon>
    </lineage>
</organism>
<evidence type="ECO:0000313" key="3">
    <source>
        <dbReference type="Proteomes" id="UP001515480"/>
    </source>
</evidence>
<dbReference type="AlphaFoldDB" id="A0AB34K6P6"/>
<comment type="caution">
    <text evidence="2">The sequence shown here is derived from an EMBL/GenBank/DDBJ whole genome shotgun (WGS) entry which is preliminary data.</text>
</comment>
<accession>A0AB34K6P6</accession>
<protein>
    <recommendedName>
        <fullName evidence="4">Cyclin N-terminal domain-containing protein</fullName>
    </recommendedName>
</protein>
<name>A0AB34K6P6_PRYPA</name>
<keyword evidence="3" id="KW-1185">Reference proteome</keyword>
<evidence type="ECO:0000313" key="2">
    <source>
        <dbReference type="EMBL" id="KAL1528957.1"/>
    </source>
</evidence>
<gene>
    <name evidence="2" type="ORF">AB1Y20_010279</name>
</gene>
<dbReference type="SUPFAM" id="SSF47954">
    <property type="entry name" value="Cyclin-like"/>
    <property type="match status" value="1"/>
</dbReference>
<feature type="region of interest" description="Disordered" evidence="1">
    <location>
        <begin position="17"/>
        <end position="45"/>
    </location>
</feature>
<dbReference type="Proteomes" id="UP001515480">
    <property type="component" value="Unassembled WGS sequence"/>
</dbReference>
<evidence type="ECO:0000256" key="1">
    <source>
        <dbReference type="SAM" id="MobiDB-lite"/>
    </source>
</evidence>
<dbReference type="InterPro" id="IPR036915">
    <property type="entry name" value="Cyclin-like_sf"/>
</dbReference>